<keyword evidence="1" id="KW-0812">Transmembrane</keyword>
<gene>
    <name evidence="2" type="ORF">BDU57DRAFT_515136</name>
</gene>
<dbReference type="OrthoDB" id="10591030at2759"/>
<accession>A0A6A5QV11</accession>
<evidence type="ECO:0000256" key="1">
    <source>
        <dbReference type="SAM" id="Phobius"/>
    </source>
</evidence>
<proteinExistence type="predicted"/>
<reference evidence="2" key="1">
    <citation type="journal article" date="2020" name="Stud. Mycol.">
        <title>101 Dothideomycetes genomes: a test case for predicting lifestyles and emergence of pathogens.</title>
        <authorList>
            <person name="Haridas S."/>
            <person name="Albert R."/>
            <person name="Binder M."/>
            <person name="Bloem J."/>
            <person name="Labutti K."/>
            <person name="Salamov A."/>
            <person name="Andreopoulos B."/>
            <person name="Baker S."/>
            <person name="Barry K."/>
            <person name="Bills G."/>
            <person name="Bluhm B."/>
            <person name="Cannon C."/>
            <person name="Castanera R."/>
            <person name="Culley D."/>
            <person name="Daum C."/>
            <person name="Ezra D."/>
            <person name="Gonzalez J."/>
            <person name="Henrissat B."/>
            <person name="Kuo A."/>
            <person name="Liang C."/>
            <person name="Lipzen A."/>
            <person name="Lutzoni F."/>
            <person name="Magnuson J."/>
            <person name="Mondo S."/>
            <person name="Nolan M."/>
            <person name="Ohm R."/>
            <person name="Pangilinan J."/>
            <person name="Park H.-J."/>
            <person name="Ramirez L."/>
            <person name="Alfaro M."/>
            <person name="Sun H."/>
            <person name="Tritt A."/>
            <person name="Yoshinaga Y."/>
            <person name="Zwiers L.-H."/>
            <person name="Turgeon B."/>
            <person name="Goodwin S."/>
            <person name="Spatafora J."/>
            <person name="Crous P."/>
            <person name="Grigoriev I."/>
        </authorList>
    </citation>
    <scope>NUCLEOTIDE SEQUENCE</scope>
    <source>
        <strain evidence="2">HMLAC05119</strain>
    </source>
</reference>
<dbReference type="Proteomes" id="UP000800096">
    <property type="component" value="Unassembled WGS sequence"/>
</dbReference>
<protein>
    <submittedName>
        <fullName evidence="2">Uncharacterized protein</fullName>
    </submittedName>
</protein>
<evidence type="ECO:0000313" key="2">
    <source>
        <dbReference type="EMBL" id="KAF1918396.1"/>
    </source>
</evidence>
<evidence type="ECO:0000313" key="3">
    <source>
        <dbReference type="Proteomes" id="UP000800096"/>
    </source>
</evidence>
<sequence>MDGQHSRASWSWRLSHYTATRYIPGFIGLRHHTLNTLLWTGVDDGTDPDNAVWQGHWRTHYLPSCLVVQMAIAVLYLLRIFISVDGRRSCTARFDARS</sequence>
<feature type="transmembrane region" description="Helical" evidence="1">
    <location>
        <begin position="60"/>
        <end position="78"/>
    </location>
</feature>
<keyword evidence="1" id="KW-0472">Membrane</keyword>
<keyword evidence="1" id="KW-1133">Transmembrane helix</keyword>
<name>A0A6A5QV11_AMPQU</name>
<organism evidence="2 3">
    <name type="scientific">Ampelomyces quisqualis</name>
    <name type="common">Powdery mildew agent</name>
    <dbReference type="NCBI Taxonomy" id="50730"/>
    <lineage>
        <taxon>Eukaryota</taxon>
        <taxon>Fungi</taxon>
        <taxon>Dikarya</taxon>
        <taxon>Ascomycota</taxon>
        <taxon>Pezizomycotina</taxon>
        <taxon>Dothideomycetes</taxon>
        <taxon>Pleosporomycetidae</taxon>
        <taxon>Pleosporales</taxon>
        <taxon>Pleosporineae</taxon>
        <taxon>Phaeosphaeriaceae</taxon>
        <taxon>Ampelomyces</taxon>
    </lineage>
</organism>
<keyword evidence="3" id="KW-1185">Reference proteome</keyword>
<dbReference type="AlphaFoldDB" id="A0A6A5QV11"/>
<dbReference type="EMBL" id="ML979134">
    <property type="protein sequence ID" value="KAF1918396.1"/>
    <property type="molecule type" value="Genomic_DNA"/>
</dbReference>